<proteinExistence type="predicted"/>
<dbReference type="SMR" id="A0A0C2YVW1"/>
<dbReference type="STRING" id="272627.CCC_02300"/>
<name>A0A0C2YVW1_PARME</name>
<protein>
    <submittedName>
        <fullName evidence="1">Uncharacterized protein</fullName>
    </submittedName>
</protein>
<accession>A0A0C2YVW1</accession>
<gene>
    <name evidence="1" type="ORF">CCC_02300</name>
</gene>
<dbReference type="OrthoDB" id="7360393at2"/>
<reference evidence="1 2" key="1">
    <citation type="submission" date="2015-01" db="EMBL/GenBank/DDBJ databases">
        <title>Genome Sequence of Magnetospirillum magnetotacticum Strain MS-1.</title>
        <authorList>
            <person name="Marinov G.K."/>
            <person name="Smalley M.D."/>
            <person name="DeSalvo G."/>
        </authorList>
    </citation>
    <scope>NUCLEOTIDE SEQUENCE [LARGE SCALE GENOMIC DNA]</scope>
    <source>
        <strain evidence="1 2">MS-1</strain>
    </source>
</reference>
<dbReference type="RefSeq" id="WP_009867207.1">
    <property type="nucleotide sequence ID" value="NZ_JXSL01000027.1"/>
</dbReference>
<dbReference type="AlphaFoldDB" id="A0A0C2YVW1"/>
<evidence type="ECO:0000313" key="2">
    <source>
        <dbReference type="Proteomes" id="UP000031971"/>
    </source>
</evidence>
<dbReference type="Proteomes" id="UP000031971">
    <property type="component" value="Unassembled WGS sequence"/>
</dbReference>
<evidence type="ECO:0000313" key="1">
    <source>
        <dbReference type="EMBL" id="KIL98850.1"/>
    </source>
</evidence>
<keyword evidence="2" id="KW-1185">Reference proteome</keyword>
<comment type="caution">
    <text evidence="1">The sequence shown here is derived from an EMBL/GenBank/DDBJ whole genome shotgun (WGS) entry which is preliminary data.</text>
</comment>
<sequence length="107" mass="11979">MSATHRLIRTITLSLAPNAPATIVETLARPEGILDLKLLGPFAIMITYDLRHATLADMERWLAANGVNLSTGLFARLRRLWLAFKDENRRDQNSIVHQCCSVPPAKE</sequence>
<dbReference type="EMBL" id="JXSL01000027">
    <property type="protein sequence ID" value="KIL98850.1"/>
    <property type="molecule type" value="Genomic_DNA"/>
</dbReference>
<organism evidence="1 2">
    <name type="scientific">Paramagnetospirillum magnetotacticum MS-1</name>
    <dbReference type="NCBI Taxonomy" id="272627"/>
    <lineage>
        <taxon>Bacteria</taxon>
        <taxon>Pseudomonadati</taxon>
        <taxon>Pseudomonadota</taxon>
        <taxon>Alphaproteobacteria</taxon>
        <taxon>Rhodospirillales</taxon>
        <taxon>Magnetospirillaceae</taxon>
        <taxon>Paramagnetospirillum</taxon>
    </lineage>
</organism>